<evidence type="ECO:0000313" key="2">
    <source>
        <dbReference type="EMBL" id="GAA4454445.1"/>
    </source>
</evidence>
<dbReference type="PANTHER" id="PTHR43245:SF13">
    <property type="entry name" value="UDP-D-APIOSE_UDP-D-XYLOSE SYNTHASE 2"/>
    <property type="match status" value="1"/>
</dbReference>
<sequence length="309" mass="35070">MKAEALFPNAPTLTIVEGDVQDANTLRQIAAGKQFIFHGINYPYDQWFAHMEPATRNVIDAARQNRATIVFPGNVYNYGNANEPIREDSRPVPNSRKGALRVALEDLLARAAQDGACRVLTVRLPDFWGPNVLNEGVKPVFEGALQGKALPWLLNADIPHQFVYTPDAAEIIVRLMLRGNQQPYERWNYGGEVVPSVRWLFGQIAALTGQQLKIKVYPKWLFFVLGLFVPMMRELKEMFYLYENSVILDDNKIRQLFPDFSETPLDQALTDTLTWFARHQLKQEFTPVIRPTEGTSAADRHRVSSPSIS</sequence>
<feature type="domain" description="NAD-dependent epimerase/dehydratase" evidence="1">
    <location>
        <begin position="29"/>
        <end position="189"/>
    </location>
</feature>
<gene>
    <name evidence="2" type="ORF">GCM10023189_20910</name>
</gene>
<dbReference type="Gene3D" id="3.40.50.720">
    <property type="entry name" value="NAD(P)-binding Rossmann-like Domain"/>
    <property type="match status" value="1"/>
</dbReference>
<dbReference type="Proteomes" id="UP001501175">
    <property type="component" value="Unassembled WGS sequence"/>
</dbReference>
<dbReference type="PANTHER" id="PTHR43245">
    <property type="entry name" value="BIFUNCTIONAL POLYMYXIN RESISTANCE PROTEIN ARNA"/>
    <property type="match status" value="1"/>
</dbReference>
<evidence type="ECO:0000259" key="1">
    <source>
        <dbReference type="Pfam" id="PF01370"/>
    </source>
</evidence>
<dbReference type="Pfam" id="PF01370">
    <property type="entry name" value="Epimerase"/>
    <property type="match status" value="1"/>
</dbReference>
<protein>
    <submittedName>
        <fullName evidence="2">NAD(P)H-binding protein</fullName>
    </submittedName>
</protein>
<comment type="caution">
    <text evidence="2">The sequence shown here is derived from an EMBL/GenBank/DDBJ whole genome shotgun (WGS) entry which is preliminary data.</text>
</comment>
<evidence type="ECO:0000313" key="3">
    <source>
        <dbReference type="Proteomes" id="UP001501175"/>
    </source>
</evidence>
<organism evidence="2 3">
    <name type="scientific">Nibrella saemangeumensis</name>
    <dbReference type="NCBI Taxonomy" id="1084526"/>
    <lineage>
        <taxon>Bacteria</taxon>
        <taxon>Pseudomonadati</taxon>
        <taxon>Bacteroidota</taxon>
        <taxon>Cytophagia</taxon>
        <taxon>Cytophagales</taxon>
        <taxon>Spirosomataceae</taxon>
        <taxon>Nibrella</taxon>
    </lineage>
</organism>
<proteinExistence type="predicted"/>
<name>A0ABP8MU92_9BACT</name>
<dbReference type="EMBL" id="BAABHD010000024">
    <property type="protein sequence ID" value="GAA4454445.1"/>
    <property type="molecule type" value="Genomic_DNA"/>
</dbReference>
<dbReference type="InterPro" id="IPR036291">
    <property type="entry name" value="NAD(P)-bd_dom_sf"/>
</dbReference>
<dbReference type="InterPro" id="IPR050177">
    <property type="entry name" value="Lipid_A_modif_metabolic_enz"/>
</dbReference>
<dbReference type="SUPFAM" id="SSF51735">
    <property type="entry name" value="NAD(P)-binding Rossmann-fold domains"/>
    <property type="match status" value="1"/>
</dbReference>
<dbReference type="InterPro" id="IPR001509">
    <property type="entry name" value="Epimerase_deHydtase"/>
</dbReference>
<accession>A0ABP8MU92</accession>
<reference evidence="3" key="1">
    <citation type="journal article" date="2019" name="Int. J. Syst. Evol. Microbiol.">
        <title>The Global Catalogue of Microorganisms (GCM) 10K type strain sequencing project: providing services to taxonomists for standard genome sequencing and annotation.</title>
        <authorList>
            <consortium name="The Broad Institute Genomics Platform"/>
            <consortium name="The Broad Institute Genome Sequencing Center for Infectious Disease"/>
            <person name="Wu L."/>
            <person name="Ma J."/>
        </authorList>
    </citation>
    <scope>NUCLEOTIDE SEQUENCE [LARGE SCALE GENOMIC DNA]</scope>
    <source>
        <strain evidence="3">JCM 17927</strain>
    </source>
</reference>
<keyword evidence="3" id="KW-1185">Reference proteome</keyword>